<comment type="caution">
    <text evidence="2">The sequence shown here is derived from an EMBL/GenBank/DDBJ whole genome shotgun (WGS) entry which is preliminary data.</text>
</comment>
<keyword evidence="3" id="KW-1185">Reference proteome</keyword>
<evidence type="ECO:0000256" key="1">
    <source>
        <dbReference type="SAM" id="Phobius"/>
    </source>
</evidence>
<protein>
    <submittedName>
        <fullName evidence="2">Uncharacterized protein</fullName>
    </submittedName>
</protein>
<accession>A0A017RWB0</accession>
<reference evidence="2 3" key="1">
    <citation type="journal article" date="2014" name="Genome Announc.">
        <title>Draft Genome Sequence of Fervidicella metallireducens Strain AeBT, an Iron-Reducing Thermoanaerobe from the Great Artesian Basin.</title>
        <authorList>
            <person name="Patel B.K."/>
        </authorList>
    </citation>
    <scope>NUCLEOTIDE SEQUENCE [LARGE SCALE GENOMIC DNA]</scope>
    <source>
        <strain evidence="2 3">AeB</strain>
    </source>
</reference>
<keyword evidence="1" id="KW-1133">Transmembrane helix</keyword>
<dbReference type="AlphaFoldDB" id="A0A017RWB0"/>
<proteinExistence type="predicted"/>
<keyword evidence="1" id="KW-0472">Membrane</keyword>
<feature type="transmembrane region" description="Helical" evidence="1">
    <location>
        <begin position="7"/>
        <end position="28"/>
    </location>
</feature>
<name>A0A017RWB0_9CLOT</name>
<dbReference type="EMBL" id="AZQP01000012">
    <property type="protein sequence ID" value="EYE88896.1"/>
    <property type="molecule type" value="Genomic_DNA"/>
</dbReference>
<evidence type="ECO:0000313" key="2">
    <source>
        <dbReference type="EMBL" id="EYE88896.1"/>
    </source>
</evidence>
<gene>
    <name evidence="2" type="ORF">Q428_05625</name>
</gene>
<dbReference type="Proteomes" id="UP000019681">
    <property type="component" value="Unassembled WGS sequence"/>
</dbReference>
<evidence type="ECO:0000313" key="3">
    <source>
        <dbReference type="Proteomes" id="UP000019681"/>
    </source>
</evidence>
<keyword evidence="1" id="KW-0812">Transmembrane</keyword>
<sequence length="30" mass="3361">MKIVNRFLLAIVSISLIILIYSGIMGRIRG</sequence>
<organism evidence="2 3">
    <name type="scientific">Fervidicella metallireducens AeB</name>
    <dbReference type="NCBI Taxonomy" id="1403537"/>
    <lineage>
        <taxon>Bacteria</taxon>
        <taxon>Bacillati</taxon>
        <taxon>Bacillota</taxon>
        <taxon>Clostridia</taxon>
        <taxon>Eubacteriales</taxon>
        <taxon>Clostridiaceae</taxon>
        <taxon>Fervidicella</taxon>
    </lineage>
</organism>
<dbReference type="STRING" id="1403537.Q428_05625"/>